<evidence type="ECO:0000313" key="4">
    <source>
        <dbReference type="EMBL" id="MBJ8340348.1"/>
    </source>
</evidence>
<dbReference type="GO" id="GO:0005576">
    <property type="term" value="C:extracellular region"/>
    <property type="evidence" value="ECO:0007669"/>
    <property type="project" value="TreeGrafter"/>
</dbReference>
<dbReference type="Pfam" id="PF02470">
    <property type="entry name" value="MlaD"/>
    <property type="match status" value="1"/>
</dbReference>
<gene>
    <name evidence="4" type="ORF">JGU71_15760</name>
</gene>
<evidence type="ECO:0000256" key="1">
    <source>
        <dbReference type="SAM" id="Phobius"/>
    </source>
</evidence>
<dbReference type="InterPro" id="IPR003399">
    <property type="entry name" value="Mce/MlaD"/>
</dbReference>
<dbReference type="Pfam" id="PF11887">
    <property type="entry name" value="Mce4_CUP1"/>
    <property type="match status" value="1"/>
</dbReference>
<dbReference type="PANTHER" id="PTHR33371">
    <property type="entry name" value="INTERMEMBRANE PHOSPHOLIPID TRANSPORT SYSTEM BINDING PROTEIN MLAD-RELATED"/>
    <property type="match status" value="1"/>
</dbReference>
<dbReference type="PANTHER" id="PTHR33371:SF19">
    <property type="entry name" value="MCE-FAMILY PROTEIN MCE4A"/>
    <property type="match status" value="1"/>
</dbReference>
<proteinExistence type="predicted"/>
<keyword evidence="1" id="KW-1133">Transmembrane helix</keyword>
<dbReference type="AlphaFoldDB" id="A0A934NRX2"/>
<dbReference type="GO" id="GO:0051701">
    <property type="term" value="P:biological process involved in interaction with host"/>
    <property type="evidence" value="ECO:0007669"/>
    <property type="project" value="TreeGrafter"/>
</dbReference>
<feature type="domain" description="Mammalian cell entry C-terminal" evidence="3">
    <location>
        <begin position="120"/>
        <end position="337"/>
    </location>
</feature>
<organism evidence="4 5">
    <name type="scientific">Antrihabitans stalagmiti</name>
    <dbReference type="NCBI Taxonomy" id="2799499"/>
    <lineage>
        <taxon>Bacteria</taxon>
        <taxon>Bacillati</taxon>
        <taxon>Actinomycetota</taxon>
        <taxon>Actinomycetes</taxon>
        <taxon>Mycobacteriales</taxon>
        <taxon>Nocardiaceae</taxon>
        <taxon>Antrihabitans</taxon>
    </lineage>
</organism>
<feature type="transmembrane region" description="Helical" evidence="1">
    <location>
        <begin position="12"/>
        <end position="34"/>
    </location>
</feature>
<dbReference type="InterPro" id="IPR024516">
    <property type="entry name" value="Mce_C"/>
</dbReference>
<dbReference type="Proteomes" id="UP000655868">
    <property type="component" value="Unassembled WGS sequence"/>
</dbReference>
<dbReference type="RefSeq" id="WP_199705138.1">
    <property type="nucleotide sequence ID" value="NZ_JAEMNV010000004.1"/>
</dbReference>
<dbReference type="InterPro" id="IPR005693">
    <property type="entry name" value="Mce"/>
</dbReference>
<name>A0A934NRX2_9NOCA</name>
<protein>
    <submittedName>
        <fullName evidence="4">MCE family protein</fullName>
    </submittedName>
</protein>
<feature type="domain" description="Mce/MlaD" evidence="2">
    <location>
        <begin position="37"/>
        <end position="113"/>
    </location>
</feature>
<accession>A0A934NRX2</accession>
<dbReference type="InterPro" id="IPR052336">
    <property type="entry name" value="MlaD_Phospholipid_Transporter"/>
</dbReference>
<comment type="caution">
    <text evidence="4">The sequence shown here is derived from an EMBL/GenBank/DDBJ whole genome shotgun (WGS) entry which is preliminary data.</text>
</comment>
<dbReference type="EMBL" id="JAEMNV010000004">
    <property type="protein sequence ID" value="MBJ8340348.1"/>
    <property type="molecule type" value="Genomic_DNA"/>
</dbReference>
<keyword evidence="1" id="KW-0472">Membrane</keyword>
<keyword evidence="5" id="KW-1185">Reference proteome</keyword>
<keyword evidence="1" id="KW-0812">Transmembrane</keyword>
<dbReference type="NCBIfam" id="TIGR00996">
    <property type="entry name" value="Mtu_fam_mce"/>
    <property type="match status" value="1"/>
</dbReference>
<reference evidence="4" key="1">
    <citation type="submission" date="2020-12" db="EMBL/GenBank/DDBJ databases">
        <title>Antrihabitans popcorni sp. nov. and Antrihabitans auranticaus sp. nov., isolated from a larva cave.</title>
        <authorList>
            <person name="Lee S.D."/>
            <person name="Kim I.S."/>
        </authorList>
    </citation>
    <scope>NUCLEOTIDE SEQUENCE</scope>
    <source>
        <strain evidence="4">YC3-6</strain>
    </source>
</reference>
<sequence length="388" mass="40971">MLESGWFKKLVGFGMVAALAVIVVVSMVMFAGGFTETVPVKVTAPRSGLVMDPDAKVKMRGVEVGRVASIDLTADGSELTLDIRPDMLKMIPSNATVDIKSTTVFGAKYVNFVVPQDPSSTPLKAGTTIAADSVTVEFNTLFQHLSDVLRTLEPEKLNATLGALATALQGRGEKVGELLAQTDSYLKKMNPSLPALQRDFAAAAEVTNLYADVSPELLKTLSNVTGTSDTIVAEERNLDSLLLSVIGLSDTANGVLTENEASLVSALDLLRPTTGLLEMYAPVLNCLIVGISDALPLAEAVFGGNQEGIALNSSFMYGVDPYVYPRDLPVVNATGGPNCYGLPHPVPGEHAPYVVLDTGETPYVPNSQLTVNAPKVFQILFGGMPGVN</sequence>
<evidence type="ECO:0000313" key="5">
    <source>
        <dbReference type="Proteomes" id="UP000655868"/>
    </source>
</evidence>
<evidence type="ECO:0000259" key="3">
    <source>
        <dbReference type="Pfam" id="PF11887"/>
    </source>
</evidence>
<evidence type="ECO:0000259" key="2">
    <source>
        <dbReference type="Pfam" id="PF02470"/>
    </source>
</evidence>